<keyword evidence="11" id="KW-0539">Nucleus</keyword>
<keyword evidence="10" id="KW-0234">DNA repair</keyword>
<keyword evidence="8" id="KW-0067">ATP-binding</keyword>
<evidence type="ECO:0000256" key="2">
    <source>
        <dbReference type="ARBA" id="ARBA00008010"/>
    </source>
</evidence>
<dbReference type="GO" id="GO:0005524">
    <property type="term" value="F:ATP binding"/>
    <property type="evidence" value="ECO:0007669"/>
    <property type="project" value="UniProtKB-KW"/>
</dbReference>
<dbReference type="InterPro" id="IPR012340">
    <property type="entry name" value="NA-bd_OB-fold"/>
</dbReference>
<protein>
    <recommendedName>
        <fullName evidence="15">Probable DNA helicase MCM8</fullName>
        <ecNumber evidence="3">3.6.4.12</ecNumber>
    </recommendedName>
    <alternativeName>
        <fullName evidence="13">Minichromosome maintenance 8</fullName>
    </alternativeName>
</protein>
<keyword evidence="9" id="KW-0238">DNA-binding</keyword>
<evidence type="ECO:0000256" key="12">
    <source>
        <dbReference type="ARBA" id="ARBA00023254"/>
    </source>
</evidence>
<dbReference type="PROSITE" id="PS50051">
    <property type="entry name" value="MCM_2"/>
    <property type="match status" value="1"/>
</dbReference>
<dbReference type="Pfam" id="PF17207">
    <property type="entry name" value="MCM_OB"/>
    <property type="match status" value="1"/>
</dbReference>
<dbReference type="GO" id="GO:0000724">
    <property type="term" value="P:double-strand break repair via homologous recombination"/>
    <property type="evidence" value="ECO:0007669"/>
    <property type="project" value="UniProtKB-ARBA"/>
</dbReference>
<dbReference type="GO" id="GO:0051321">
    <property type="term" value="P:meiotic cell cycle"/>
    <property type="evidence" value="ECO:0007669"/>
    <property type="project" value="UniProtKB-KW"/>
</dbReference>
<keyword evidence="7" id="KW-0347">Helicase</keyword>
<evidence type="ECO:0000256" key="13">
    <source>
        <dbReference type="ARBA" id="ARBA00042306"/>
    </source>
</evidence>
<comment type="subcellular location">
    <subcellularLocation>
        <location evidence="1">Nucleus</location>
    </subcellularLocation>
</comment>
<name>A0A9E7EP99_9LILI</name>
<dbReference type="PANTHER" id="PTHR11630">
    <property type="entry name" value="DNA REPLICATION LICENSING FACTOR MCM FAMILY MEMBER"/>
    <property type="match status" value="1"/>
</dbReference>
<dbReference type="OrthoDB" id="422555at2759"/>
<dbReference type="FunFam" id="2.20.28.10:FF:000007">
    <property type="entry name" value="DNA helicase MCM8 isoform X1"/>
    <property type="match status" value="1"/>
</dbReference>
<dbReference type="PANTHER" id="PTHR11630:SF47">
    <property type="entry name" value="DNA HELICASE MCM8"/>
    <property type="match status" value="1"/>
</dbReference>
<evidence type="ECO:0000256" key="6">
    <source>
        <dbReference type="ARBA" id="ARBA00022801"/>
    </source>
</evidence>
<evidence type="ECO:0000256" key="8">
    <source>
        <dbReference type="ARBA" id="ARBA00022840"/>
    </source>
</evidence>
<dbReference type="Gene3D" id="2.20.28.10">
    <property type="match status" value="1"/>
</dbReference>
<comment type="catalytic activity">
    <reaction evidence="14">
        <text>ATP + H2O = ADP + phosphate + H(+)</text>
        <dbReference type="Rhea" id="RHEA:13065"/>
        <dbReference type="ChEBI" id="CHEBI:15377"/>
        <dbReference type="ChEBI" id="CHEBI:15378"/>
        <dbReference type="ChEBI" id="CHEBI:30616"/>
        <dbReference type="ChEBI" id="CHEBI:43474"/>
        <dbReference type="ChEBI" id="CHEBI:456216"/>
        <dbReference type="EC" id="3.6.4.12"/>
    </reaction>
</comment>
<feature type="domain" description="MCM C-terminal AAA(+) ATPase" evidence="16">
    <location>
        <begin position="237"/>
        <end position="287"/>
    </location>
</feature>
<evidence type="ECO:0000256" key="3">
    <source>
        <dbReference type="ARBA" id="ARBA00012551"/>
    </source>
</evidence>
<evidence type="ECO:0000256" key="7">
    <source>
        <dbReference type="ARBA" id="ARBA00022806"/>
    </source>
</evidence>
<evidence type="ECO:0000256" key="4">
    <source>
        <dbReference type="ARBA" id="ARBA00022741"/>
    </source>
</evidence>
<dbReference type="InterPro" id="IPR001208">
    <property type="entry name" value="MCM_dom"/>
</dbReference>
<evidence type="ECO:0000313" key="18">
    <source>
        <dbReference type="Proteomes" id="UP001055439"/>
    </source>
</evidence>
<organism evidence="17 18">
    <name type="scientific">Musa troglodytarum</name>
    <name type="common">fe'i banana</name>
    <dbReference type="NCBI Taxonomy" id="320322"/>
    <lineage>
        <taxon>Eukaryota</taxon>
        <taxon>Viridiplantae</taxon>
        <taxon>Streptophyta</taxon>
        <taxon>Embryophyta</taxon>
        <taxon>Tracheophyta</taxon>
        <taxon>Spermatophyta</taxon>
        <taxon>Magnoliopsida</taxon>
        <taxon>Liliopsida</taxon>
        <taxon>Zingiberales</taxon>
        <taxon>Musaceae</taxon>
        <taxon>Musa</taxon>
    </lineage>
</organism>
<evidence type="ECO:0000256" key="5">
    <source>
        <dbReference type="ARBA" id="ARBA00022763"/>
    </source>
</evidence>
<dbReference type="GO" id="GO:0042555">
    <property type="term" value="C:MCM complex"/>
    <property type="evidence" value="ECO:0007669"/>
    <property type="project" value="TreeGrafter"/>
</dbReference>
<dbReference type="SUPFAM" id="SSF50249">
    <property type="entry name" value="Nucleic acid-binding proteins"/>
    <property type="match status" value="1"/>
</dbReference>
<dbReference type="InterPro" id="IPR033762">
    <property type="entry name" value="MCM_OB"/>
</dbReference>
<dbReference type="GO" id="GO:0016787">
    <property type="term" value="F:hydrolase activity"/>
    <property type="evidence" value="ECO:0007669"/>
    <property type="project" value="UniProtKB-KW"/>
</dbReference>
<proteinExistence type="inferred from homology"/>
<gene>
    <name evidence="17" type="ORF">MUK42_02197</name>
</gene>
<dbReference type="InterPro" id="IPR031327">
    <property type="entry name" value="MCM"/>
</dbReference>
<keyword evidence="12" id="KW-0469">Meiosis</keyword>
<accession>A0A9E7EP99</accession>
<evidence type="ECO:0000256" key="9">
    <source>
        <dbReference type="ARBA" id="ARBA00023125"/>
    </source>
</evidence>
<evidence type="ECO:0000256" key="1">
    <source>
        <dbReference type="ARBA" id="ARBA00004123"/>
    </source>
</evidence>
<keyword evidence="5" id="KW-0227">DNA damage</keyword>
<keyword evidence="6" id="KW-0378">Hydrolase</keyword>
<sequence length="345" mass="37605">MFAEGGERGVTGGRPLDLSAVSRIWPNYFPQVEFSLEDRKLKLVALLADFFCTPQAEPFLSQVQDDCGTFFLPINMQHFQKACGIDEFYAVLEEAPKEALSCMGAAVHMLVSVRGSVVKVSTTRPLVLQMEFACGKCGTVIARAFPDGKFSPPVACSIHGCRSRTFIPNRSTAKLMDFQKIRVQELLKSENHEEGRVPRTVECELAEDLVDSCIPGDVITVTGIIKVINNYMDIGGGDPGLGKSQLLQAAAAVSPRGIYVCGNATTNAGLTVAVVKDPMTSDYAFEAAMQSDKNMEVGVRNGSLASRLRLDPVKDEDFVPLPGPLIRKYIAYARNFIFPSARNII</sequence>
<dbReference type="Gene3D" id="2.40.50.140">
    <property type="entry name" value="Nucleic acid-binding proteins"/>
    <property type="match status" value="1"/>
</dbReference>
<evidence type="ECO:0000256" key="10">
    <source>
        <dbReference type="ARBA" id="ARBA00023204"/>
    </source>
</evidence>
<comment type="similarity">
    <text evidence="2">Belongs to the MCM family.</text>
</comment>
<keyword evidence="4" id="KW-0547">Nucleotide-binding</keyword>
<dbReference type="InterPro" id="IPR027417">
    <property type="entry name" value="P-loop_NTPase"/>
</dbReference>
<dbReference type="GO" id="GO:0005634">
    <property type="term" value="C:nucleus"/>
    <property type="evidence" value="ECO:0007669"/>
    <property type="project" value="UniProtKB-SubCell"/>
</dbReference>
<dbReference type="EMBL" id="CP097503">
    <property type="protein sequence ID" value="URD79662.1"/>
    <property type="molecule type" value="Genomic_DNA"/>
</dbReference>
<dbReference type="Pfam" id="PF00493">
    <property type="entry name" value="MCM"/>
    <property type="match status" value="1"/>
</dbReference>
<evidence type="ECO:0000256" key="11">
    <source>
        <dbReference type="ARBA" id="ARBA00023242"/>
    </source>
</evidence>
<evidence type="ECO:0000256" key="15">
    <source>
        <dbReference type="ARBA" id="ARBA00069556"/>
    </source>
</evidence>
<dbReference type="AlphaFoldDB" id="A0A9E7EP99"/>
<evidence type="ECO:0000313" key="17">
    <source>
        <dbReference type="EMBL" id="URD79662.1"/>
    </source>
</evidence>
<dbReference type="SMART" id="SM00350">
    <property type="entry name" value="MCM"/>
    <property type="match status" value="1"/>
</dbReference>
<evidence type="ECO:0000259" key="16">
    <source>
        <dbReference type="PROSITE" id="PS50051"/>
    </source>
</evidence>
<dbReference type="Proteomes" id="UP001055439">
    <property type="component" value="Chromosome 10"/>
</dbReference>
<keyword evidence="18" id="KW-1185">Reference proteome</keyword>
<evidence type="ECO:0000256" key="14">
    <source>
        <dbReference type="ARBA" id="ARBA00047995"/>
    </source>
</evidence>
<dbReference type="GO" id="GO:0003697">
    <property type="term" value="F:single-stranded DNA binding"/>
    <property type="evidence" value="ECO:0007669"/>
    <property type="project" value="TreeGrafter"/>
</dbReference>
<dbReference type="EC" id="3.6.4.12" evidence="3"/>
<reference evidence="17" key="1">
    <citation type="submission" date="2022-05" db="EMBL/GenBank/DDBJ databases">
        <title>The Musa troglodytarum L. genome provides insights into the mechanism of non-climacteric behaviour and enrichment of carotenoids.</title>
        <authorList>
            <person name="Wang J."/>
        </authorList>
    </citation>
    <scope>NUCLEOTIDE SEQUENCE</scope>
    <source>
        <tissue evidence="17">Leaf</tissue>
    </source>
</reference>
<dbReference type="GO" id="GO:0017116">
    <property type="term" value="F:single-stranded DNA helicase activity"/>
    <property type="evidence" value="ECO:0007669"/>
    <property type="project" value="TreeGrafter"/>
</dbReference>
<dbReference type="Gene3D" id="3.40.50.300">
    <property type="entry name" value="P-loop containing nucleotide triphosphate hydrolases"/>
    <property type="match status" value="1"/>
</dbReference>